<sequence>MSWVMDSFQLTNDEFRRIFLIHFLSDSLKTIIYYLRDIKLFISSKEISLKYSLKIVYSWSEIYEQLGRIIALNLNDYFRFLWIGVGNRFEDGTGLWNRFEDDTGFENRFEVGIGLVNRFEDGTGLVNWFASLIELFQNIKIGSSFLVLGSVQAIKIKKIETGFLVLVIVFRPLEIF</sequence>
<reference evidence="1 2" key="1">
    <citation type="journal article" date="2018" name="Sci. Rep.">
        <title>Genomic signatures of local adaptation to the degree of environmental predictability in rotifers.</title>
        <authorList>
            <person name="Franch-Gras L."/>
            <person name="Hahn C."/>
            <person name="Garcia-Roger E.M."/>
            <person name="Carmona M.J."/>
            <person name="Serra M."/>
            <person name="Gomez A."/>
        </authorList>
    </citation>
    <scope>NUCLEOTIDE SEQUENCE [LARGE SCALE GENOMIC DNA]</scope>
    <source>
        <strain evidence="1">HYR1</strain>
    </source>
</reference>
<gene>
    <name evidence="1" type="ORF">BpHYR1_021040</name>
</gene>
<organism evidence="1 2">
    <name type="scientific">Brachionus plicatilis</name>
    <name type="common">Marine rotifer</name>
    <name type="synonym">Brachionus muelleri</name>
    <dbReference type="NCBI Taxonomy" id="10195"/>
    <lineage>
        <taxon>Eukaryota</taxon>
        <taxon>Metazoa</taxon>
        <taxon>Spiralia</taxon>
        <taxon>Gnathifera</taxon>
        <taxon>Rotifera</taxon>
        <taxon>Eurotatoria</taxon>
        <taxon>Monogononta</taxon>
        <taxon>Pseudotrocha</taxon>
        <taxon>Ploima</taxon>
        <taxon>Brachionidae</taxon>
        <taxon>Brachionus</taxon>
    </lineage>
</organism>
<dbReference type="AlphaFoldDB" id="A0A3M7QZK3"/>
<comment type="caution">
    <text evidence="1">The sequence shown here is derived from an EMBL/GenBank/DDBJ whole genome shotgun (WGS) entry which is preliminary data.</text>
</comment>
<name>A0A3M7QZK3_BRAPC</name>
<dbReference type="Proteomes" id="UP000276133">
    <property type="component" value="Unassembled WGS sequence"/>
</dbReference>
<proteinExistence type="predicted"/>
<evidence type="ECO:0000313" key="1">
    <source>
        <dbReference type="EMBL" id="RNA16649.1"/>
    </source>
</evidence>
<protein>
    <submittedName>
        <fullName evidence="1">Uncharacterized protein</fullName>
    </submittedName>
</protein>
<accession>A0A3M7QZK3</accession>
<evidence type="ECO:0000313" key="2">
    <source>
        <dbReference type="Proteomes" id="UP000276133"/>
    </source>
</evidence>
<keyword evidence="2" id="KW-1185">Reference proteome</keyword>
<dbReference type="EMBL" id="REGN01004656">
    <property type="protein sequence ID" value="RNA16649.1"/>
    <property type="molecule type" value="Genomic_DNA"/>
</dbReference>